<dbReference type="EMBL" id="KL142484">
    <property type="protein sequence ID" value="KDR65181.1"/>
    <property type="molecule type" value="Genomic_DNA"/>
</dbReference>
<dbReference type="HOGENOM" id="CLU_285909_0_0_1"/>
<name>A0A067S317_GALM3</name>
<protein>
    <submittedName>
        <fullName evidence="2">Uncharacterized protein</fullName>
    </submittedName>
</protein>
<sequence>MSPGQDLVGDLDIGFKSFSWVQHHSIRLLNTMRTCSKCCPTQVTSTEITSKQDAASLASSEDTDKIREYNIRPTPRVSAIAIPCEDLSDTADDEILLGDYDDYASSPIESWDDDRLLGIWTFQNGQTILPSCWTVWKDRGYRLPKNFFNTLPLRPPSGHHEHFLPFLTGIDDPDPTEADHASDCLMLSARQMLDEAGQIPGTAESLRVFVKGVERSQDRKERFIKIDLNADAVPIPDGNIDISVDLDSMMWVTDAKSFRIQSMELRQTPSIRQKPAFANNNFIYVNVVCPPTTLEEVQRPGERTRANFKLSRIPHMDLGYSGEGDKRVNIYVFFPRMIRQDSGTKRYRTLVPQTVQELWLDRVILPSCQDVFGHGVGFSEYLSPTVKTIQDRSGDQRKQKSITVCGSNTEKIMKHMATRVKESSDLLGCFGSFFVVADARGMKLATKQCVEGPLPQGQSYAADFTSVKSQFNNLLWDHMLDRKNGELYLDLGVSFHPRWDEPVVGLWKLPKLQASYELMDMKAGTVHHFNTFGAYGGLKSESKLKRRQVTHLISRLSYCLAFEMVRNPGAEEYLCSDKDIAECGQKFIAACRRWTDLFELGEHRSFGVRDELRGIGCTILDLLDISLNKATAYLSSGPIIWIRSTTFFQFLGRRLTEVKNLQISCYKERVPNYCLISAVNGYLLRHVMVTPLVKNRYLAEALRDLRSREIMATFGAFFLHNLDTGAMYLPDISQEDNAEMRKLMGDPLARLERGRKVAPPPPLALTLDGTLGDYPWGEFISSNRLKDLLETVPEQFLKEYQSDEFNLSNDYTGDLFVAFSQQIWLPLSSVAIGRHPPYPITLDQAVSMWNFTELRKYCASIELLQCTFGLQGIQSRAATSQLSFGERRSIFFPSPENYASYSGHWKSFGMHETGYISMYHNILKRSTQQVAEILNADLDLIFSGLQCLPLSSGDPKKGTIWTSHHGRVQFITNPKCYPIRGIGKEPPTKTKPTHRLQIPKKMVDRLFHERIYGVGSYKHARKRVEKPRRNRKVGLNKREGTKGKGKGKRKKYVPDVESTSSSDGHGSITSKTQSLSLESEYE</sequence>
<accession>A0A067S317</accession>
<dbReference type="Proteomes" id="UP000027222">
    <property type="component" value="Unassembled WGS sequence"/>
</dbReference>
<evidence type="ECO:0000313" key="2">
    <source>
        <dbReference type="EMBL" id="KDR65181.1"/>
    </source>
</evidence>
<dbReference type="AlphaFoldDB" id="A0A067S317"/>
<dbReference type="OrthoDB" id="3057432at2759"/>
<gene>
    <name evidence="2" type="ORF">GALMADRAFT_148904</name>
</gene>
<reference evidence="3" key="1">
    <citation type="journal article" date="2014" name="Proc. Natl. Acad. Sci. U.S.A.">
        <title>Extensive sampling of basidiomycete genomes demonstrates inadequacy of the white-rot/brown-rot paradigm for wood decay fungi.</title>
        <authorList>
            <person name="Riley R."/>
            <person name="Salamov A.A."/>
            <person name="Brown D.W."/>
            <person name="Nagy L.G."/>
            <person name="Floudas D."/>
            <person name="Held B.W."/>
            <person name="Levasseur A."/>
            <person name="Lombard V."/>
            <person name="Morin E."/>
            <person name="Otillar R."/>
            <person name="Lindquist E.A."/>
            <person name="Sun H."/>
            <person name="LaButti K.M."/>
            <person name="Schmutz J."/>
            <person name="Jabbour D."/>
            <person name="Luo H."/>
            <person name="Baker S.E."/>
            <person name="Pisabarro A.G."/>
            <person name="Walton J.D."/>
            <person name="Blanchette R.A."/>
            <person name="Henrissat B."/>
            <person name="Martin F."/>
            <person name="Cullen D."/>
            <person name="Hibbett D.S."/>
            <person name="Grigoriev I.V."/>
        </authorList>
    </citation>
    <scope>NUCLEOTIDE SEQUENCE [LARGE SCALE GENOMIC DNA]</scope>
    <source>
        <strain evidence="3">CBS 339.88</strain>
    </source>
</reference>
<keyword evidence="3" id="KW-1185">Reference proteome</keyword>
<dbReference type="STRING" id="685588.A0A067S317"/>
<proteinExistence type="predicted"/>
<organism evidence="2 3">
    <name type="scientific">Galerina marginata (strain CBS 339.88)</name>
    <dbReference type="NCBI Taxonomy" id="685588"/>
    <lineage>
        <taxon>Eukaryota</taxon>
        <taxon>Fungi</taxon>
        <taxon>Dikarya</taxon>
        <taxon>Basidiomycota</taxon>
        <taxon>Agaricomycotina</taxon>
        <taxon>Agaricomycetes</taxon>
        <taxon>Agaricomycetidae</taxon>
        <taxon>Agaricales</taxon>
        <taxon>Agaricineae</taxon>
        <taxon>Strophariaceae</taxon>
        <taxon>Galerina</taxon>
    </lineage>
</organism>
<feature type="compositionally biased region" description="Polar residues" evidence="1">
    <location>
        <begin position="1057"/>
        <end position="1082"/>
    </location>
</feature>
<evidence type="ECO:0000256" key="1">
    <source>
        <dbReference type="SAM" id="MobiDB-lite"/>
    </source>
</evidence>
<feature type="compositionally biased region" description="Basic residues" evidence="1">
    <location>
        <begin position="1018"/>
        <end position="1035"/>
    </location>
</feature>
<evidence type="ECO:0000313" key="3">
    <source>
        <dbReference type="Proteomes" id="UP000027222"/>
    </source>
</evidence>
<feature type="region of interest" description="Disordered" evidence="1">
    <location>
        <begin position="1018"/>
        <end position="1082"/>
    </location>
</feature>